<dbReference type="RefSeq" id="WP_106591403.1">
    <property type="nucleotide sequence ID" value="NZ_PYGI01000008.1"/>
</dbReference>
<proteinExistence type="inferred from homology"/>
<dbReference type="PANTHER" id="PTHR15892">
    <property type="entry name" value="MITOCHONDRIAL RIBOSOMAL PROTEIN L30"/>
    <property type="match status" value="1"/>
</dbReference>
<organism evidence="7 8">
    <name type="scientific">Marinobacterium halophilum</name>
    <dbReference type="NCBI Taxonomy" id="267374"/>
    <lineage>
        <taxon>Bacteria</taxon>
        <taxon>Pseudomonadati</taxon>
        <taxon>Pseudomonadota</taxon>
        <taxon>Gammaproteobacteria</taxon>
        <taxon>Oceanospirillales</taxon>
        <taxon>Oceanospirillaceae</taxon>
        <taxon>Marinobacterium</taxon>
    </lineage>
</organism>
<dbReference type="Pfam" id="PF00327">
    <property type="entry name" value="Ribosomal_L30"/>
    <property type="match status" value="1"/>
</dbReference>
<evidence type="ECO:0000313" key="7">
    <source>
        <dbReference type="EMBL" id="PSL14322.1"/>
    </source>
</evidence>
<gene>
    <name evidence="5" type="primary">rpmD</name>
    <name evidence="7" type="ORF">CLV44_10846</name>
</gene>
<dbReference type="FunFam" id="3.30.1390.20:FF:000001">
    <property type="entry name" value="50S ribosomal protein L30"/>
    <property type="match status" value="1"/>
</dbReference>
<accession>A0A2P8EXX1</accession>
<comment type="caution">
    <text evidence="7">The sequence shown here is derived from an EMBL/GenBank/DDBJ whole genome shotgun (WGS) entry which is preliminary data.</text>
</comment>
<dbReference type="InterPro" id="IPR016082">
    <property type="entry name" value="Ribosomal_uL30_ferredoxin-like"/>
</dbReference>
<dbReference type="EMBL" id="PYGI01000008">
    <property type="protein sequence ID" value="PSL14322.1"/>
    <property type="molecule type" value="Genomic_DNA"/>
</dbReference>
<name>A0A2P8EXX1_9GAMM</name>
<evidence type="ECO:0000256" key="4">
    <source>
        <dbReference type="ARBA" id="ARBA00023274"/>
    </source>
</evidence>
<reference evidence="7 8" key="1">
    <citation type="submission" date="2018-03" db="EMBL/GenBank/DDBJ databases">
        <title>Genomic Encyclopedia of Archaeal and Bacterial Type Strains, Phase II (KMG-II): from individual species to whole genera.</title>
        <authorList>
            <person name="Goeker M."/>
        </authorList>
    </citation>
    <scope>NUCLEOTIDE SEQUENCE [LARGE SCALE GENOMIC DNA]</scope>
    <source>
        <strain evidence="7 8">DSM 17586</strain>
    </source>
</reference>
<dbReference type="InterPro" id="IPR036919">
    <property type="entry name" value="Ribo_uL30_ferredoxin-like_sf"/>
</dbReference>
<comment type="subunit">
    <text evidence="2 5">Part of the 50S ribosomal subunit.</text>
</comment>
<dbReference type="OrthoDB" id="9812790at2"/>
<dbReference type="GO" id="GO:0022625">
    <property type="term" value="C:cytosolic large ribosomal subunit"/>
    <property type="evidence" value="ECO:0007669"/>
    <property type="project" value="TreeGrafter"/>
</dbReference>
<keyword evidence="3 5" id="KW-0689">Ribosomal protein</keyword>
<dbReference type="InterPro" id="IPR005996">
    <property type="entry name" value="Ribosomal_uL30_bac-type"/>
</dbReference>
<evidence type="ECO:0000256" key="5">
    <source>
        <dbReference type="HAMAP-Rule" id="MF_01371"/>
    </source>
</evidence>
<evidence type="ECO:0000259" key="6">
    <source>
        <dbReference type="Pfam" id="PF00327"/>
    </source>
</evidence>
<dbReference type="SUPFAM" id="SSF55129">
    <property type="entry name" value="Ribosomal protein L30p/L7e"/>
    <property type="match status" value="1"/>
</dbReference>
<dbReference type="Gene3D" id="3.30.1390.20">
    <property type="entry name" value="Ribosomal protein L30, ferredoxin-like fold domain"/>
    <property type="match status" value="1"/>
</dbReference>
<dbReference type="CDD" id="cd01658">
    <property type="entry name" value="Ribosomal_L30"/>
    <property type="match status" value="1"/>
</dbReference>
<evidence type="ECO:0000256" key="3">
    <source>
        <dbReference type="ARBA" id="ARBA00022980"/>
    </source>
</evidence>
<dbReference type="Proteomes" id="UP000242133">
    <property type="component" value="Unassembled WGS sequence"/>
</dbReference>
<feature type="domain" description="Large ribosomal subunit protein uL30-like ferredoxin-like fold" evidence="6">
    <location>
        <begin position="5"/>
        <end position="55"/>
    </location>
</feature>
<dbReference type="GO" id="GO:0003735">
    <property type="term" value="F:structural constituent of ribosome"/>
    <property type="evidence" value="ECO:0007669"/>
    <property type="project" value="InterPro"/>
</dbReference>
<dbReference type="HAMAP" id="MF_01371_B">
    <property type="entry name" value="Ribosomal_uL30_B"/>
    <property type="match status" value="1"/>
</dbReference>
<comment type="similarity">
    <text evidence="1 5">Belongs to the universal ribosomal protein uL30 family.</text>
</comment>
<dbReference type="PANTHER" id="PTHR15892:SF2">
    <property type="entry name" value="LARGE RIBOSOMAL SUBUNIT PROTEIN UL30M"/>
    <property type="match status" value="1"/>
</dbReference>
<keyword evidence="4 5" id="KW-0687">Ribonucleoprotein</keyword>
<dbReference type="NCBIfam" id="TIGR01308">
    <property type="entry name" value="rpmD_bact"/>
    <property type="match status" value="1"/>
</dbReference>
<dbReference type="PIRSF" id="PIRSF002211">
    <property type="entry name" value="Ribosomal_L30_bac-type"/>
    <property type="match status" value="1"/>
</dbReference>
<evidence type="ECO:0000256" key="2">
    <source>
        <dbReference type="ARBA" id="ARBA00011838"/>
    </source>
</evidence>
<evidence type="ECO:0000256" key="1">
    <source>
        <dbReference type="ARBA" id="ARBA00007594"/>
    </source>
</evidence>
<sequence>MANTIKVTLVRSTIGRLPKHILCVKGLGLRRIGHTVEVEDTPAVRGMINKVNYMVRVEGE</sequence>
<protein>
    <recommendedName>
        <fullName evidence="5">Large ribosomal subunit protein uL30</fullName>
    </recommendedName>
</protein>
<dbReference type="GO" id="GO:0006412">
    <property type="term" value="P:translation"/>
    <property type="evidence" value="ECO:0007669"/>
    <property type="project" value="UniProtKB-UniRule"/>
</dbReference>
<dbReference type="AlphaFoldDB" id="A0A2P8EXX1"/>
<evidence type="ECO:0000313" key="8">
    <source>
        <dbReference type="Proteomes" id="UP000242133"/>
    </source>
</evidence>
<keyword evidence="8" id="KW-1185">Reference proteome</keyword>